<dbReference type="PANTHER" id="PTHR11409">
    <property type="entry name" value="ADENOSINE DEAMINASE"/>
    <property type="match status" value="1"/>
</dbReference>
<dbReference type="InParanoid" id="G2QHT1"/>
<dbReference type="OrthoDB" id="7202371at2759"/>
<comment type="catalytic activity">
    <reaction evidence="9">
        <text>adenosine + H2O + H(+) = inosine + NH4(+)</text>
        <dbReference type="Rhea" id="RHEA:24408"/>
        <dbReference type="ChEBI" id="CHEBI:15377"/>
        <dbReference type="ChEBI" id="CHEBI:15378"/>
        <dbReference type="ChEBI" id="CHEBI:16335"/>
        <dbReference type="ChEBI" id="CHEBI:17596"/>
        <dbReference type="ChEBI" id="CHEBI:28938"/>
        <dbReference type="EC" id="3.5.4.4"/>
    </reaction>
</comment>
<evidence type="ECO:0000256" key="2">
    <source>
        <dbReference type="ARBA" id="ARBA00004613"/>
    </source>
</evidence>
<dbReference type="GO" id="GO:0046103">
    <property type="term" value="P:inosine biosynthetic process"/>
    <property type="evidence" value="ECO:0007669"/>
    <property type="project" value="TreeGrafter"/>
</dbReference>
<keyword evidence="6" id="KW-0479">Metal-binding</keyword>
<dbReference type="Gene3D" id="3.20.20.140">
    <property type="entry name" value="Metal-dependent hydrolases"/>
    <property type="match status" value="1"/>
</dbReference>
<dbReference type="GO" id="GO:0006154">
    <property type="term" value="P:adenosine catabolic process"/>
    <property type="evidence" value="ECO:0007669"/>
    <property type="project" value="TreeGrafter"/>
</dbReference>
<evidence type="ECO:0000259" key="11">
    <source>
        <dbReference type="Pfam" id="PF00962"/>
    </source>
</evidence>
<proteinExistence type="inferred from homology"/>
<dbReference type="GO" id="GO:0046872">
    <property type="term" value="F:metal ion binding"/>
    <property type="evidence" value="ECO:0007669"/>
    <property type="project" value="UniProtKB-KW"/>
</dbReference>
<evidence type="ECO:0000256" key="3">
    <source>
        <dbReference type="ARBA" id="ARBA00006083"/>
    </source>
</evidence>
<evidence type="ECO:0000256" key="1">
    <source>
        <dbReference type="ARBA" id="ARBA00001947"/>
    </source>
</evidence>
<evidence type="ECO:0000256" key="4">
    <source>
        <dbReference type="ARBA" id="ARBA00012784"/>
    </source>
</evidence>
<feature type="region of interest" description="Disordered" evidence="10">
    <location>
        <begin position="43"/>
        <end position="80"/>
    </location>
</feature>
<evidence type="ECO:0000256" key="10">
    <source>
        <dbReference type="SAM" id="MobiDB-lite"/>
    </source>
</evidence>
<dbReference type="GeneID" id="11513895"/>
<feature type="compositionally biased region" description="Low complexity" evidence="10">
    <location>
        <begin position="1"/>
        <end position="12"/>
    </location>
</feature>
<dbReference type="SUPFAM" id="SSF51556">
    <property type="entry name" value="Metallo-dependent hydrolases"/>
    <property type="match status" value="1"/>
</dbReference>
<dbReference type="VEuPathDB" id="FungiDB:MYCTH_2306716"/>
<dbReference type="STRING" id="573729.G2QHT1"/>
<dbReference type="InterPro" id="IPR006330">
    <property type="entry name" value="Ado/ade_deaminase"/>
</dbReference>
<evidence type="ECO:0000256" key="8">
    <source>
        <dbReference type="ARBA" id="ARBA00022801"/>
    </source>
</evidence>
<accession>G2QHT1</accession>
<evidence type="ECO:0000313" key="13">
    <source>
        <dbReference type="Proteomes" id="UP000007322"/>
    </source>
</evidence>
<keyword evidence="13" id="KW-1185">Reference proteome</keyword>
<dbReference type="GO" id="GO:0004000">
    <property type="term" value="F:adenosine deaminase activity"/>
    <property type="evidence" value="ECO:0007669"/>
    <property type="project" value="TreeGrafter"/>
</dbReference>
<evidence type="ECO:0000256" key="7">
    <source>
        <dbReference type="ARBA" id="ARBA00022729"/>
    </source>
</evidence>
<organism evidence="12 13">
    <name type="scientific">Thermothelomyces thermophilus (strain ATCC 42464 / BCRC 31852 / DSM 1799)</name>
    <name type="common">Sporotrichum thermophile</name>
    <dbReference type="NCBI Taxonomy" id="573729"/>
    <lineage>
        <taxon>Eukaryota</taxon>
        <taxon>Fungi</taxon>
        <taxon>Dikarya</taxon>
        <taxon>Ascomycota</taxon>
        <taxon>Pezizomycotina</taxon>
        <taxon>Sordariomycetes</taxon>
        <taxon>Sordariomycetidae</taxon>
        <taxon>Sordariales</taxon>
        <taxon>Chaetomiaceae</taxon>
        <taxon>Thermothelomyces</taxon>
    </lineage>
</organism>
<feature type="domain" description="Adenosine deaminase" evidence="11">
    <location>
        <begin position="330"/>
        <end position="640"/>
    </location>
</feature>
<dbReference type="KEGG" id="mtm:MYCTH_2306716"/>
<evidence type="ECO:0000313" key="12">
    <source>
        <dbReference type="EMBL" id="AEO58941.1"/>
    </source>
</evidence>
<feature type="region of interest" description="Disordered" evidence="10">
    <location>
        <begin position="1"/>
        <end position="28"/>
    </location>
</feature>
<dbReference type="InterPro" id="IPR001365">
    <property type="entry name" value="A_deaminase_dom"/>
</dbReference>
<keyword evidence="8" id="KW-0378">Hydrolase</keyword>
<dbReference type="OMA" id="YQPRQTM"/>
<dbReference type="FunFam" id="3.20.20.140:FF:000017">
    <property type="entry name" value="Adenosine deaminase 2"/>
    <property type="match status" value="1"/>
</dbReference>
<dbReference type="Proteomes" id="UP000007322">
    <property type="component" value="Chromosome 4"/>
</dbReference>
<dbReference type="HOGENOM" id="CLU_022829_1_0_1"/>
<dbReference type="GO" id="GO:0005576">
    <property type="term" value="C:extracellular region"/>
    <property type="evidence" value="ECO:0007669"/>
    <property type="project" value="UniProtKB-SubCell"/>
</dbReference>
<evidence type="ECO:0000256" key="6">
    <source>
        <dbReference type="ARBA" id="ARBA00022723"/>
    </source>
</evidence>
<comment type="similarity">
    <text evidence="3">Belongs to the metallo-dependent hydrolases superfamily. Adenosine and AMP deaminases family. ADGF subfamily.</text>
</comment>
<sequence>MGISSSQSSPGSDRNGEKAAGQGKLLALSDIVKTTRRRRLAGLVANPFRSSPSETAAAKGSTVTGRGSVAAKRPSQREVAHPPDIDRIREIPGQFLRELRGSSEKGRPGEESTSFWISKELEEKLASYSEKKAQEYSDLRQKGTEYERSLGFDSACTKTAKPIEVKANAVFQHLKKNDIARFYETAPKKRGYRGQEHPRFYGDHFLSNADLIEQTQLFALCRAMPKGAHLHIHFNSNLPPSVLLGIAKDMKRMFIWSNIPLDRPEAYDLCRIQFSIMNEKAVEERGAGNLFHKDYGGGTVMQFQEFREAYPGGPEAADAWLQSKLVFQEEEAHNLLQTAEGAWEKFNARTQMMKGLFNYKTAYRRYTRQCLDEFVADNIQYAEIRPNFMSSNQVWEDDGSSRIDNVGIMNLIIDEYEAFQKDHQRRILKGLKIIYCTPRSFGEEQVGEALMQCFQFKTDKKFSTYIAGFDLVGEESKGKPLKAFTRQFLQFQALCKAADIEIPLLLHCGETLDIGTDTDGNLLDALLLGAKRIGHGFALPRHPYVMGEMKQRGVCVEVCPISNEILGLTPRISGHSVYNLLANNVPCTISADNGTLFRSRLSHDFYQIIAGKPDMTLHGLRQVVEWSIEHSCMEPELRSEVRGSWEKMWDEFCQRIVDGEFTLKDGAGEMAAEGDVAADKPVGGLPPV</sequence>
<dbReference type="eggNOG" id="KOG1097">
    <property type="taxonomic scope" value="Eukaryota"/>
</dbReference>
<gene>
    <name evidence="12" type="ORF">MYCTH_2306716</name>
</gene>
<keyword evidence="5" id="KW-0964">Secreted</keyword>
<comment type="subcellular location">
    <subcellularLocation>
        <location evidence="2">Secreted</location>
    </subcellularLocation>
</comment>
<keyword evidence="7" id="KW-0732">Signal</keyword>
<dbReference type="PANTHER" id="PTHR11409:SF37">
    <property type="entry name" value="ADENOSINE DEAMINASE DOMAIN-CONTAINING PROTEIN"/>
    <property type="match status" value="1"/>
</dbReference>
<dbReference type="RefSeq" id="XP_003664186.1">
    <property type="nucleotide sequence ID" value="XM_003664138.1"/>
</dbReference>
<dbReference type="EMBL" id="CP003005">
    <property type="protein sequence ID" value="AEO58941.1"/>
    <property type="molecule type" value="Genomic_DNA"/>
</dbReference>
<evidence type="ECO:0000256" key="9">
    <source>
        <dbReference type="ARBA" id="ARBA00047764"/>
    </source>
</evidence>
<reference evidence="12 13" key="1">
    <citation type="journal article" date="2011" name="Nat. Biotechnol.">
        <title>Comparative genomic analysis of the thermophilic biomass-degrading fungi Myceliophthora thermophila and Thielavia terrestris.</title>
        <authorList>
            <person name="Berka R.M."/>
            <person name="Grigoriev I.V."/>
            <person name="Otillar R."/>
            <person name="Salamov A."/>
            <person name="Grimwood J."/>
            <person name="Reid I."/>
            <person name="Ishmael N."/>
            <person name="John T."/>
            <person name="Darmond C."/>
            <person name="Moisan M.-C."/>
            <person name="Henrissat B."/>
            <person name="Coutinho P.M."/>
            <person name="Lombard V."/>
            <person name="Natvig D.O."/>
            <person name="Lindquist E."/>
            <person name="Schmutz J."/>
            <person name="Lucas S."/>
            <person name="Harris P."/>
            <person name="Powlowski J."/>
            <person name="Bellemare A."/>
            <person name="Taylor D."/>
            <person name="Butler G."/>
            <person name="de Vries R.P."/>
            <person name="Allijn I.E."/>
            <person name="van den Brink J."/>
            <person name="Ushinsky S."/>
            <person name="Storms R."/>
            <person name="Powell A.J."/>
            <person name="Paulsen I.T."/>
            <person name="Elbourne L.D.H."/>
            <person name="Baker S.E."/>
            <person name="Magnuson J."/>
            <person name="LaBoissiere S."/>
            <person name="Clutterbuck A.J."/>
            <person name="Martinez D."/>
            <person name="Wogulis M."/>
            <person name="de Leon A.L."/>
            <person name="Rey M.W."/>
            <person name="Tsang A."/>
        </authorList>
    </citation>
    <scope>NUCLEOTIDE SEQUENCE [LARGE SCALE GENOMIC DNA]</scope>
    <source>
        <strain evidence="13">ATCC 42464 / BCRC 31852 / DSM 1799</strain>
    </source>
</reference>
<dbReference type="InterPro" id="IPR032466">
    <property type="entry name" value="Metal_Hydrolase"/>
</dbReference>
<dbReference type="Pfam" id="PF00962">
    <property type="entry name" value="A_deaminase"/>
    <property type="match status" value="1"/>
</dbReference>
<evidence type="ECO:0000256" key="5">
    <source>
        <dbReference type="ARBA" id="ARBA00022525"/>
    </source>
</evidence>
<dbReference type="AlphaFoldDB" id="G2QHT1"/>
<protein>
    <recommendedName>
        <fullName evidence="4">adenosine deaminase</fullName>
        <ecNumber evidence="4">3.5.4.4</ecNumber>
    </recommendedName>
</protein>
<dbReference type="EC" id="3.5.4.4" evidence="4"/>
<comment type="cofactor">
    <cofactor evidence="1">
        <name>Zn(2+)</name>
        <dbReference type="ChEBI" id="CHEBI:29105"/>
    </cofactor>
</comment>
<name>G2QHT1_THET4</name>